<dbReference type="RefSeq" id="WP_135831448.1">
    <property type="nucleotide sequence ID" value="NZ_CP038462.1"/>
</dbReference>
<dbReference type="GO" id="GO:0016757">
    <property type="term" value="F:glycosyltransferase activity"/>
    <property type="evidence" value="ECO:0007669"/>
    <property type="project" value="UniProtKB-KW"/>
</dbReference>
<dbReference type="Gene3D" id="3.40.50.2000">
    <property type="entry name" value="Glycogen Phosphorylase B"/>
    <property type="match status" value="2"/>
</dbReference>
<evidence type="ECO:0000256" key="2">
    <source>
        <dbReference type="ARBA" id="ARBA00022676"/>
    </source>
</evidence>
<dbReference type="InterPro" id="IPR028098">
    <property type="entry name" value="Glyco_trans_4-like_N"/>
</dbReference>
<dbReference type="Pfam" id="PF13579">
    <property type="entry name" value="Glyco_trans_4_4"/>
    <property type="match status" value="1"/>
</dbReference>
<comment type="cofactor">
    <cofactor evidence="1">
        <name>pyridoxal 5'-phosphate</name>
        <dbReference type="ChEBI" id="CHEBI:597326"/>
    </cofactor>
</comment>
<dbReference type="InterPro" id="IPR000653">
    <property type="entry name" value="DegT/StrS_aminotransferase"/>
</dbReference>
<dbReference type="AlphaFoldDB" id="A0A4P7UBS0"/>
<dbReference type="SUPFAM" id="SSF53756">
    <property type="entry name" value="UDP-Glycosyltransferase/glycogen phosphorylase"/>
    <property type="match status" value="1"/>
</dbReference>
<dbReference type="InterPro" id="IPR001296">
    <property type="entry name" value="Glyco_trans_1"/>
</dbReference>
<dbReference type="InterPro" id="IPR015424">
    <property type="entry name" value="PyrdxlP-dep_Trfase"/>
</dbReference>
<keyword evidence="4" id="KW-0663">Pyridoxal phosphate</keyword>
<accession>A0A4P7UBS0</accession>
<protein>
    <submittedName>
        <fullName evidence="7">Aminotransferase class I/II-fold pyridoxal phosphate-dependent enzyme</fullName>
    </submittedName>
</protein>
<dbReference type="Gene3D" id="3.40.640.10">
    <property type="entry name" value="Type I PLP-dependent aspartate aminotransferase-like (Major domain)"/>
    <property type="match status" value="1"/>
</dbReference>
<proteinExistence type="inferred from homology"/>
<evidence type="ECO:0000256" key="4">
    <source>
        <dbReference type="RuleBase" id="RU004508"/>
    </source>
</evidence>
<dbReference type="CDD" id="cd00616">
    <property type="entry name" value="AHBA_syn"/>
    <property type="match status" value="1"/>
</dbReference>
<evidence type="ECO:0000256" key="3">
    <source>
        <dbReference type="ARBA" id="ARBA00022679"/>
    </source>
</evidence>
<keyword evidence="7" id="KW-0032">Aminotransferase</keyword>
<organism evidence="7 8">
    <name type="scientific">Nocardioides daphniae</name>
    <dbReference type="NCBI Taxonomy" id="402297"/>
    <lineage>
        <taxon>Bacteria</taxon>
        <taxon>Bacillati</taxon>
        <taxon>Actinomycetota</taxon>
        <taxon>Actinomycetes</taxon>
        <taxon>Propionibacteriales</taxon>
        <taxon>Nocardioidaceae</taxon>
        <taxon>Nocardioides</taxon>
    </lineage>
</organism>
<dbReference type="PANTHER" id="PTHR30244">
    <property type="entry name" value="TRANSAMINASE"/>
    <property type="match status" value="1"/>
</dbReference>
<reference evidence="7 8" key="1">
    <citation type="journal article" date="2008" name="Int. J. Syst. Evol. Microbiol.">
        <title>Nocardioides daphniae sp. nov., isolated from Daphnia cucullata (Crustacea: Cladocera).</title>
        <authorList>
            <person name="Toth E.M."/>
            <person name="Keki Z."/>
            <person name="Homonnay Z.G."/>
            <person name="Borsodi A.K."/>
            <person name="Marialigeti K."/>
            <person name="Schumann P."/>
        </authorList>
    </citation>
    <scope>NUCLEOTIDE SEQUENCE [LARGE SCALE GENOMIC DNA]</scope>
    <source>
        <strain evidence="7 8">JCM 16608</strain>
    </source>
</reference>
<dbReference type="InterPro" id="IPR015421">
    <property type="entry name" value="PyrdxlP-dep_Trfase_major"/>
</dbReference>
<dbReference type="Gene3D" id="3.90.1150.10">
    <property type="entry name" value="Aspartate Aminotransferase, domain 1"/>
    <property type="match status" value="1"/>
</dbReference>
<dbReference type="CDD" id="cd03794">
    <property type="entry name" value="GT4_WbuB-like"/>
    <property type="match status" value="1"/>
</dbReference>
<evidence type="ECO:0000256" key="1">
    <source>
        <dbReference type="ARBA" id="ARBA00001933"/>
    </source>
</evidence>
<dbReference type="Pfam" id="PF01041">
    <property type="entry name" value="DegT_DnrJ_EryC1"/>
    <property type="match status" value="1"/>
</dbReference>
<keyword evidence="2" id="KW-0328">Glycosyltransferase</keyword>
<dbReference type="SUPFAM" id="SSF53383">
    <property type="entry name" value="PLP-dependent transferases"/>
    <property type="match status" value="1"/>
</dbReference>
<evidence type="ECO:0000259" key="5">
    <source>
        <dbReference type="Pfam" id="PF00534"/>
    </source>
</evidence>
<evidence type="ECO:0000259" key="6">
    <source>
        <dbReference type="Pfam" id="PF13579"/>
    </source>
</evidence>
<dbReference type="Proteomes" id="UP000297025">
    <property type="component" value="Chromosome"/>
</dbReference>
<dbReference type="OrthoDB" id="9804264at2"/>
<dbReference type="GO" id="GO:0000271">
    <property type="term" value="P:polysaccharide biosynthetic process"/>
    <property type="evidence" value="ECO:0007669"/>
    <property type="project" value="TreeGrafter"/>
</dbReference>
<feature type="domain" description="Glycosyl transferase family 1" evidence="5">
    <location>
        <begin position="613"/>
        <end position="765"/>
    </location>
</feature>
<dbReference type="GO" id="GO:0030170">
    <property type="term" value="F:pyridoxal phosphate binding"/>
    <property type="evidence" value="ECO:0007669"/>
    <property type="project" value="TreeGrafter"/>
</dbReference>
<name>A0A4P7UBS0_9ACTN</name>
<feature type="domain" description="Glycosyltransferase subfamily 4-like N-terminal" evidence="6">
    <location>
        <begin position="411"/>
        <end position="595"/>
    </location>
</feature>
<dbReference type="PANTHER" id="PTHR30244:SF34">
    <property type="entry name" value="DTDP-4-AMINO-4,6-DIDEOXYGALACTOSE TRANSAMINASE"/>
    <property type="match status" value="1"/>
</dbReference>
<dbReference type="KEGG" id="ndp:E2C04_02740"/>
<sequence length="803" mass="85604">MSDSVTDFLPFALPDVGEPEIEAMVEAVRSGWVSSGPKVKEFEAAFAAAIGDGVEAVALNSATAGLHLALEAIGVGPGDEVLVPTWTFTATAEVVRYLGATPVLVDVDPVTLNIDLADAATKVTPATRAVMPVHFAGLPIDHEAITDFATTHRLAVVEDAAHAFPASHAGVNVGAGRSEATVYSFYATKTMTTGEGGMLVTRDPALAQRVRVMRLHGINRDAFDRYRSDKPAWHYEVVAPGYKYNLTDPAAAMGLVQLGRAGQMRDRRAEIASLYDAAFADLDLELPSWGGEGVGHSWHLYVVRLPQGSDRDAFVRAMAERGVGTSVHFIPLHLQPYWRDLGGHARDDFPVAAREFDRVVSLPIFSSMTPEQVQKVIAAVTATLGGRRSRVKIGLLTQWYDPEPGPAALPGALARGLVARGHDVKVVTGFPNYPTGQVAPGYRIRPRMVEELDGVEVTRVALYPSHDDSVRSRVTNYGSFGASAALMGVRKAFAGIDALWVNYSPVTVAAPMLAQSWFRRTPSVVHVLDLWPDTLTATGFAGSGIASRAAVVGLNGLCNAMYRAGSKVAYVSPGVGERLRERGVPESKLAYAPLWANESLFTPRERQTERGFGVTEHDRVLLYAGTLGRAQGLEPLVRAAARLRDAGLVCLVAGSGTEEQRLREVADEMGATNVRFLGRLAPEEMPTLMAAADVHYVSLNDDPLARITMPSKLQATLAAGGSIIGMLSGDAADVVADSGAGWVCRPDDVEGLARVLAEFVAEEPAAVAARGVAGRAYYEAHFSLARGVERIESLLTEAAGVAS</sequence>
<gene>
    <name evidence="7" type="ORF">E2C04_02740</name>
</gene>
<evidence type="ECO:0000313" key="8">
    <source>
        <dbReference type="Proteomes" id="UP000297025"/>
    </source>
</evidence>
<keyword evidence="3 7" id="KW-0808">Transferase</keyword>
<evidence type="ECO:0000313" key="7">
    <source>
        <dbReference type="EMBL" id="QCC76399.1"/>
    </source>
</evidence>
<dbReference type="EMBL" id="CP038462">
    <property type="protein sequence ID" value="QCC76399.1"/>
    <property type="molecule type" value="Genomic_DNA"/>
</dbReference>
<comment type="similarity">
    <text evidence="4">Belongs to the DegT/DnrJ/EryC1 family.</text>
</comment>
<dbReference type="GO" id="GO:0008483">
    <property type="term" value="F:transaminase activity"/>
    <property type="evidence" value="ECO:0007669"/>
    <property type="project" value="UniProtKB-KW"/>
</dbReference>
<dbReference type="InterPro" id="IPR015422">
    <property type="entry name" value="PyrdxlP-dep_Trfase_small"/>
</dbReference>
<dbReference type="Pfam" id="PF00534">
    <property type="entry name" value="Glycos_transf_1"/>
    <property type="match status" value="1"/>
</dbReference>